<dbReference type="PANTHER" id="PTHR14969:SF13">
    <property type="entry name" value="AT30094P"/>
    <property type="match status" value="1"/>
</dbReference>
<comment type="caution">
    <text evidence="3">The sequence shown here is derived from an EMBL/GenBank/DDBJ whole genome shotgun (WGS) entry which is preliminary data.</text>
</comment>
<keyword evidence="1" id="KW-1133">Transmembrane helix</keyword>
<organism evidence="3 4">
    <name type="scientific">Dokdonia genika</name>
    <dbReference type="NCBI Taxonomy" id="308113"/>
    <lineage>
        <taxon>Bacteria</taxon>
        <taxon>Pseudomonadati</taxon>
        <taxon>Bacteroidota</taxon>
        <taxon>Flavobacteriia</taxon>
        <taxon>Flavobacteriales</taxon>
        <taxon>Flavobacteriaceae</taxon>
        <taxon>Dokdonia</taxon>
    </lineage>
</organism>
<dbReference type="SUPFAM" id="SSF48317">
    <property type="entry name" value="Acid phosphatase/Vanadium-dependent haloperoxidase"/>
    <property type="match status" value="1"/>
</dbReference>
<feature type="domain" description="Phosphatidic acid phosphatase type 2/haloperoxidase" evidence="2">
    <location>
        <begin position="118"/>
        <end position="227"/>
    </location>
</feature>
<dbReference type="Proteomes" id="UP001595878">
    <property type="component" value="Unassembled WGS sequence"/>
</dbReference>
<dbReference type="CDD" id="cd03392">
    <property type="entry name" value="PAP2_like_2"/>
    <property type="match status" value="1"/>
</dbReference>
<keyword evidence="4" id="KW-1185">Reference proteome</keyword>
<feature type="transmembrane region" description="Helical" evidence="1">
    <location>
        <begin position="184"/>
        <end position="204"/>
    </location>
</feature>
<dbReference type="Gene3D" id="1.20.144.10">
    <property type="entry name" value="Phosphatidic acid phosphatase type 2/haloperoxidase"/>
    <property type="match status" value="2"/>
</dbReference>
<dbReference type="Pfam" id="PF01569">
    <property type="entry name" value="PAP2"/>
    <property type="match status" value="1"/>
</dbReference>
<feature type="transmembrane region" description="Helical" evidence="1">
    <location>
        <begin position="81"/>
        <end position="107"/>
    </location>
</feature>
<dbReference type="PANTHER" id="PTHR14969">
    <property type="entry name" value="SPHINGOSINE-1-PHOSPHATE PHOSPHOHYDROLASE"/>
    <property type="match status" value="1"/>
</dbReference>
<evidence type="ECO:0000313" key="3">
    <source>
        <dbReference type="EMBL" id="MFC4689894.1"/>
    </source>
</evidence>
<dbReference type="InterPro" id="IPR000326">
    <property type="entry name" value="PAP2/HPO"/>
</dbReference>
<reference evidence="4" key="1">
    <citation type="journal article" date="2019" name="Int. J. Syst. Evol. Microbiol.">
        <title>The Global Catalogue of Microorganisms (GCM) 10K type strain sequencing project: providing services to taxonomists for standard genome sequencing and annotation.</title>
        <authorList>
            <consortium name="The Broad Institute Genomics Platform"/>
            <consortium name="The Broad Institute Genome Sequencing Center for Infectious Disease"/>
            <person name="Wu L."/>
            <person name="Ma J."/>
        </authorList>
    </citation>
    <scope>NUCLEOTIDE SEQUENCE [LARGE SCALE GENOMIC DNA]</scope>
    <source>
        <strain evidence="4">CGMCC 4.7427</strain>
    </source>
</reference>
<keyword evidence="1" id="KW-0472">Membrane</keyword>
<dbReference type="RefSeq" id="WP_380032676.1">
    <property type="nucleotide sequence ID" value="NZ_JBHSHB010000008.1"/>
</dbReference>
<feature type="transmembrane region" description="Helical" evidence="1">
    <location>
        <begin position="152"/>
        <end position="172"/>
    </location>
</feature>
<evidence type="ECO:0000256" key="1">
    <source>
        <dbReference type="SAM" id="Phobius"/>
    </source>
</evidence>
<evidence type="ECO:0000259" key="2">
    <source>
        <dbReference type="SMART" id="SM00014"/>
    </source>
</evidence>
<gene>
    <name evidence="3" type="ORF">ACFO5T_05580</name>
</gene>
<dbReference type="SMART" id="SM00014">
    <property type="entry name" value="acidPPc"/>
    <property type="match status" value="1"/>
</dbReference>
<protein>
    <submittedName>
        <fullName evidence="3">Phosphatase PAP2 family protein</fullName>
    </submittedName>
</protein>
<keyword evidence="1" id="KW-0812">Transmembrane</keyword>
<proteinExistence type="predicted"/>
<dbReference type="InterPro" id="IPR036938">
    <property type="entry name" value="PAP2/HPO_sf"/>
</dbReference>
<dbReference type="EMBL" id="JBHSHB010000008">
    <property type="protein sequence ID" value="MFC4689894.1"/>
    <property type="molecule type" value="Genomic_DNA"/>
</dbReference>
<sequence>MQKELKSVIKQIKRLLSKYYRKYDDRIPYLITVLITAPIVVGGINLFLELTEDLKSEYLVTYDASISEAIASYRTPSLTQYFIYLTDIGNAIGYLIVFSVCTLIFYLVFKNWRYVAQIVLVMVLALSSNLILKQIINRARPEAEHLVTVETLSYPSGHAMMAMAFYGILIYLITQFNISKIWKFLIILLLAVLILSIGISRIYLGVHYPSDIAGGFIAGFIWVVFCVMIFNLMNLFKRDAAT</sequence>
<accession>A0ABV9L6Z4</accession>
<name>A0ABV9L6Z4_9FLAO</name>
<feature type="transmembrane region" description="Helical" evidence="1">
    <location>
        <begin position="114"/>
        <end position="132"/>
    </location>
</feature>
<feature type="transmembrane region" description="Helical" evidence="1">
    <location>
        <begin position="27"/>
        <end position="48"/>
    </location>
</feature>
<evidence type="ECO:0000313" key="4">
    <source>
        <dbReference type="Proteomes" id="UP001595878"/>
    </source>
</evidence>
<feature type="transmembrane region" description="Helical" evidence="1">
    <location>
        <begin position="216"/>
        <end position="236"/>
    </location>
</feature>